<feature type="domain" description="CarD-like/TRCF RNAP-interacting" evidence="1">
    <location>
        <begin position="1"/>
        <end position="111"/>
    </location>
</feature>
<dbReference type="GO" id="GO:0009303">
    <property type="term" value="P:rRNA transcription"/>
    <property type="evidence" value="ECO:0007669"/>
    <property type="project" value="TreeGrafter"/>
</dbReference>
<dbReference type="RefSeq" id="WP_168412607.1">
    <property type="nucleotide sequence ID" value="NZ_JAAXPW010000028.1"/>
</dbReference>
<dbReference type="PANTHER" id="PTHR38447">
    <property type="entry name" value="TRANSCRIPTION FACTOR YDEB-RELATED"/>
    <property type="match status" value="1"/>
</dbReference>
<comment type="caution">
    <text evidence="2">The sequence shown here is derived from an EMBL/GenBank/DDBJ whole genome shotgun (WGS) entry which is preliminary data.</text>
</comment>
<dbReference type="InterPro" id="IPR052531">
    <property type="entry name" value="CarD-like_regulator"/>
</dbReference>
<gene>
    <name evidence="2" type="ORF">HNR36_002096</name>
</gene>
<dbReference type="Pfam" id="PF21095">
    <property type="entry name" value="CarD_C"/>
    <property type="match status" value="1"/>
</dbReference>
<dbReference type="EMBL" id="JACHGZ010000026">
    <property type="protein sequence ID" value="MBB5149704.1"/>
    <property type="molecule type" value="Genomic_DNA"/>
</dbReference>
<dbReference type="Pfam" id="PF02559">
    <property type="entry name" value="CarD_TRCF_RID"/>
    <property type="match status" value="1"/>
</dbReference>
<evidence type="ECO:0000313" key="3">
    <source>
        <dbReference type="Proteomes" id="UP000557217"/>
    </source>
</evidence>
<dbReference type="Proteomes" id="UP000557217">
    <property type="component" value="Unassembled WGS sequence"/>
</dbReference>
<dbReference type="AlphaFoldDB" id="A0A840PWM9"/>
<organism evidence="2 3">
    <name type="scientific">Ureibacillus thermosphaericus</name>
    <dbReference type="NCBI Taxonomy" id="51173"/>
    <lineage>
        <taxon>Bacteria</taxon>
        <taxon>Bacillati</taxon>
        <taxon>Bacillota</taxon>
        <taxon>Bacilli</taxon>
        <taxon>Bacillales</taxon>
        <taxon>Caryophanaceae</taxon>
        <taxon>Ureibacillus</taxon>
    </lineage>
</organism>
<keyword evidence="3" id="KW-1185">Reference proteome</keyword>
<dbReference type="InterPro" id="IPR048792">
    <property type="entry name" value="CarD_C"/>
</dbReference>
<protein>
    <submittedName>
        <fullName evidence="2">CarD family transcriptional regulator</fullName>
    </submittedName>
</protein>
<reference evidence="2 3" key="1">
    <citation type="submission" date="2020-08" db="EMBL/GenBank/DDBJ databases">
        <title>Genomic Encyclopedia of Type Strains, Phase IV (KMG-IV): sequencing the most valuable type-strain genomes for metagenomic binning, comparative biology and taxonomic classification.</title>
        <authorList>
            <person name="Goeker M."/>
        </authorList>
    </citation>
    <scope>NUCLEOTIDE SEQUENCE [LARGE SCALE GENOMIC DNA]</scope>
    <source>
        <strain evidence="2 3">DSM 10633</strain>
    </source>
</reference>
<accession>A0A840PWM9</accession>
<proteinExistence type="predicted"/>
<dbReference type="PANTHER" id="PTHR38447:SF1">
    <property type="entry name" value="RNA POLYMERASE-BINDING TRANSCRIPTION FACTOR CARD"/>
    <property type="match status" value="1"/>
</dbReference>
<evidence type="ECO:0000259" key="1">
    <source>
        <dbReference type="SMART" id="SM01058"/>
    </source>
</evidence>
<dbReference type="Gene3D" id="2.40.10.170">
    <property type="match status" value="1"/>
</dbReference>
<dbReference type="Gene3D" id="1.20.58.1290">
    <property type="entry name" value="CarD-like, C-terminal domain"/>
    <property type="match status" value="1"/>
</dbReference>
<dbReference type="InterPro" id="IPR003711">
    <property type="entry name" value="CarD-like/TRCF_RID"/>
</dbReference>
<evidence type="ECO:0000313" key="2">
    <source>
        <dbReference type="EMBL" id="MBB5149704.1"/>
    </source>
</evidence>
<dbReference type="InterPro" id="IPR036101">
    <property type="entry name" value="CarD-like/TRCF_RID_sf"/>
</dbReference>
<sequence length="166" mass="19089">MYQVGEYLLYGGHGVCVIDDVAEKLFSGKEKLYYVLHPISYPDLKLYYPVDGDQSKLKKMLSAEEAKNLMNIFKQPAKEWIEKNTDLNQFFNSVFSSENRKELAELLNTLLRRKIQFENEGKKLPIQETKLLEEASNLLYNELAITLSTTKDAISKQINEMVAASQ</sequence>
<dbReference type="SUPFAM" id="SSF141259">
    <property type="entry name" value="CarD-like"/>
    <property type="match status" value="1"/>
</dbReference>
<dbReference type="InterPro" id="IPR042215">
    <property type="entry name" value="CarD-like_C"/>
</dbReference>
<dbReference type="SMART" id="SM01058">
    <property type="entry name" value="CarD_TRCF"/>
    <property type="match status" value="1"/>
</dbReference>
<name>A0A840PWM9_URETH</name>